<proteinExistence type="predicted"/>
<reference evidence="1" key="1">
    <citation type="journal article" date="2023" name="G3 (Bethesda)">
        <title>Whole genome assemblies of Zophobas morio and Tenebrio molitor.</title>
        <authorList>
            <person name="Kaur S."/>
            <person name="Stinson S.A."/>
            <person name="diCenzo G.C."/>
        </authorList>
    </citation>
    <scope>NUCLEOTIDE SEQUENCE</scope>
    <source>
        <strain evidence="1">QUZm001</strain>
    </source>
</reference>
<gene>
    <name evidence="1" type="ORF">Zmor_010428</name>
</gene>
<protein>
    <submittedName>
        <fullName evidence="1">Uncharacterized protein</fullName>
    </submittedName>
</protein>
<sequence length="241" mass="28203">MNCEIVGEIPLEFGIRIIQQHFMTPNKPRNLDSMPAFIFDFLSIRDQKQRIFDQIFSNIDQCTSKEDIFAFLRDLYHRVMDSTCADLRYMEPYLDCYAKKISLKENFYDFIKIFFLKCKLKSSEWAIDALTNEVLGLFEEVLLKCGPHVIPFFAREINSNLPFFARNVATNNEFYYSMMKQRPTPIVAVLLLEVVSAPPHGNLTPRKAFHEFVALVRGIEDVGVQIYLQYKKYKSWSAHIV</sequence>
<organism evidence="1 2">
    <name type="scientific">Zophobas morio</name>
    <dbReference type="NCBI Taxonomy" id="2755281"/>
    <lineage>
        <taxon>Eukaryota</taxon>
        <taxon>Metazoa</taxon>
        <taxon>Ecdysozoa</taxon>
        <taxon>Arthropoda</taxon>
        <taxon>Hexapoda</taxon>
        <taxon>Insecta</taxon>
        <taxon>Pterygota</taxon>
        <taxon>Neoptera</taxon>
        <taxon>Endopterygota</taxon>
        <taxon>Coleoptera</taxon>
        <taxon>Polyphaga</taxon>
        <taxon>Cucujiformia</taxon>
        <taxon>Tenebrionidae</taxon>
        <taxon>Zophobas</taxon>
    </lineage>
</organism>
<evidence type="ECO:0000313" key="1">
    <source>
        <dbReference type="EMBL" id="KAJ3658703.1"/>
    </source>
</evidence>
<evidence type="ECO:0000313" key="2">
    <source>
        <dbReference type="Proteomes" id="UP001168821"/>
    </source>
</evidence>
<dbReference type="EMBL" id="JALNTZ010000003">
    <property type="protein sequence ID" value="KAJ3658703.1"/>
    <property type="molecule type" value="Genomic_DNA"/>
</dbReference>
<dbReference type="Proteomes" id="UP001168821">
    <property type="component" value="Unassembled WGS sequence"/>
</dbReference>
<keyword evidence="2" id="KW-1185">Reference proteome</keyword>
<accession>A0AA38MJV1</accession>
<dbReference type="AlphaFoldDB" id="A0AA38MJV1"/>
<comment type="caution">
    <text evidence="1">The sequence shown here is derived from an EMBL/GenBank/DDBJ whole genome shotgun (WGS) entry which is preliminary data.</text>
</comment>
<name>A0AA38MJV1_9CUCU</name>